<feature type="domain" description="Flagellar hook-associated protein 2 C-terminal" evidence="7">
    <location>
        <begin position="219"/>
        <end position="438"/>
    </location>
</feature>
<reference evidence="8 9" key="1">
    <citation type="submission" date="2023-09" db="EMBL/GenBank/DDBJ databases">
        <authorList>
            <person name="Rey-Velasco X."/>
        </authorList>
    </citation>
    <scope>NUCLEOTIDE SEQUENCE [LARGE SCALE GENOMIC DNA]</scope>
    <source>
        <strain evidence="8 9">P385</strain>
    </source>
</reference>
<evidence type="ECO:0000256" key="2">
    <source>
        <dbReference type="ARBA" id="ARBA00011255"/>
    </source>
</evidence>
<accession>A0ABU3B708</accession>
<evidence type="ECO:0000259" key="6">
    <source>
        <dbReference type="Pfam" id="PF02465"/>
    </source>
</evidence>
<dbReference type="Pfam" id="PF07195">
    <property type="entry name" value="FliD_C"/>
    <property type="match status" value="1"/>
</dbReference>
<keyword evidence="5" id="KW-0964">Secreted</keyword>
<evidence type="ECO:0000313" key="8">
    <source>
        <dbReference type="EMBL" id="MDT0618237.1"/>
    </source>
</evidence>
<keyword evidence="3" id="KW-0175">Coiled coil</keyword>
<dbReference type="Pfam" id="PF07196">
    <property type="entry name" value="Flagellin_IN"/>
    <property type="match status" value="1"/>
</dbReference>
<protein>
    <recommendedName>
        <fullName evidence="5">Flagellar hook-associated protein 2</fullName>
        <shortName evidence="5">HAP2</shortName>
    </recommendedName>
    <alternativeName>
        <fullName evidence="5">Flagellar cap protein</fullName>
    </alternativeName>
</protein>
<sequence length="458" mass="45636">MAGISSMGIGSGLDINGIVQQLVAAERSPVEQRLTRQKSDIDAQISALGTFKAVASGLDDALAGLVDGDAFGARLATSANDEILSVSAADGTAPGGYQVEVLALASTQKLASGGFADGGAFVGTGSLTIAAGTTDFTVAIDDTSASLAGIRDAINNAVDNPGVRASVIQGDDGAHLVLTAAGAGTGNTMTVTASGGDGGLAALSYPPGAGSDMSEISAAADAQVRVDGILHTASDNNIDGALDGVTLSLSKAAPGELIDVAVRADDQAVVEAMAALVNRYNTFNAAVSTVTRADPGGDRSGALVGDAMLRGAAQSMRRILGDTRVDGIGTLADLGITTALNGTLSLDKAALGSALNSDPDAVRAALTGSAGMAGAMSAGLQRYLGSDGLIEGRNEGLSGRLEDIADRSRDLDRRMQSLNARLTAQFTALDSLVAQMQSTGNFLTQQLAGLPGVNRGDG</sequence>
<dbReference type="PANTHER" id="PTHR30288:SF0">
    <property type="entry name" value="FLAGELLAR HOOK-ASSOCIATED PROTEIN 2"/>
    <property type="match status" value="1"/>
</dbReference>
<comment type="similarity">
    <text evidence="1 5">Belongs to the FliD family.</text>
</comment>
<evidence type="ECO:0000256" key="3">
    <source>
        <dbReference type="ARBA" id="ARBA00023054"/>
    </source>
</evidence>
<feature type="domain" description="Flagellar hook-associated protein 2 N-terminal" evidence="6">
    <location>
        <begin position="11"/>
        <end position="108"/>
    </location>
</feature>
<comment type="subunit">
    <text evidence="2 5">Homopentamer.</text>
</comment>
<dbReference type="PANTHER" id="PTHR30288">
    <property type="entry name" value="FLAGELLAR CAP/ASSEMBLY PROTEIN FLID"/>
    <property type="match status" value="1"/>
</dbReference>
<evidence type="ECO:0000256" key="4">
    <source>
        <dbReference type="ARBA" id="ARBA00023143"/>
    </source>
</evidence>
<keyword evidence="9" id="KW-1185">Reference proteome</keyword>
<name>A0ABU3B708_9GAMM</name>
<evidence type="ECO:0000256" key="5">
    <source>
        <dbReference type="RuleBase" id="RU362066"/>
    </source>
</evidence>
<comment type="subcellular location">
    <subcellularLocation>
        <location evidence="5">Secreted</location>
    </subcellularLocation>
    <subcellularLocation>
        <location evidence="5">Bacterial flagellum</location>
    </subcellularLocation>
</comment>
<dbReference type="InterPro" id="IPR003481">
    <property type="entry name" value="FliD_N"/>
</dbReference>
<dbReference type="InterPro" id="IPR010810">
    <property type="entry name" value="Flagellin_hook_IN_motif"/>
</dbReference>
<comment type="function">
    <text evidence="5">Required for morphogenesis and for the elongation of the flagellar filament by facilitating polymerization of the flagellin monomers at the tip of growing filament. Forms a capping structure, which prevents flagellin subunits (transported through the central channel of the flagellum) from leaking out without polymerization at the distal end.</text>
</comment>
<dbReference type="Pfam" id="PF02465">
    <property type="entry name" value="FliD_N"/>
    <property type="match status" value="1"/>
</dbReference>
<evidence type="ECO:0000313" key="9">
    <source>
        <dbReference type="Proteomes" id="UP001259982"/>
    </source>
</evidence>
<gene>
    <name evidence="8" type="primary">fliD</name>
    <name evidence="8" type="ORF">RM531_07100</name>
</gene>
<comment type="caution">
    <text evidence="8">The sequence shown here is derived from an EMBL/GenBank/DDBJ whole genome shotgun (WGS) entry which is preliminary data.</text>
</comment>
<dbReference type="Proteomes" id="UP001259982">
    <property type="component" value="Unassembled WGS sequence"/>
</dbReference>
<evidence type="ECO:0000259" key="7">
    <source>
        <dbReference type="Pfam" id="PF07195"/>
    </source>
</evidence>
<keyword evidence="8" id="KW-0969">Cilium</keyword>
<keyword evidence="8" id="KW-0966">Cell projection</keyword>
<dbReference type="RefSeq" id="WP_311658326.1">
    <property type="nucleotide sequence ID" value="NZ_JAVRHY010000005.1"/>
</dbReference>
<proteinExistence type="inferred from homology"/>
<keyword evidence="4 5" id="KW-0975">Bacterial flagellum</keyword>
<dbReference type="InterPro" id="IPR040026">
    <property type="entry name" value="FliD"/>
</dbReference>
<dbReference type="InterPro" id="IPR010809">
    <property type="entry name" value="FliD_C"/>
</dbReference>
<evidence type="ECO:0000256" key="1">
    <source>
        <dbReference type="ARBA" id="ARBA00009764"/>
    </source>
</evidence>
<dbReference type="EMBL" id="JAVRHY010000005">
    <property type="protein sequence ID" value="MDT0618237.1"/>
    <property type="molecule type" value="Genomic_DNA"/>
</dbReference>
<organism evidence="8 9">
    <name type="scientific">Spectribacter acetivorans</name>
    <dbReference type="NCBI Taxonomy" id="3075603"/>
    <lineage>
        <taxon>Bacteria</taxon>
        <taxon>Pseudomonadati</taxon>
        <taxon>Pseudomonadota</taxon>
        <taxon>Gammaproteobacteria</taxon>
        <taxon>Salinisphaerales</taxon>
        <taxon>Salinisphaeraceae</taxon>
        <taxon>Spectribacter</taxon>
    </lineage>
</organism>
<keyword evidence="8" id="KW-0282">Flagellum</keyword>